<reference evidence="3" key="1">
    <citation type="submission" date="2019-02" db="EMBL/GenBank/DDBJ databases">
        <authorList>
            <person name="Gruber-Vodicka R. H."/>
            <person name="Seah K. B. B."/>
        </authorList>
    </citation>
    <scope>NUCLEOTIDE SEQUENCE</scope>
    <source>
        <strain evidence="2">BECK_S312</strain>
        <strain evidence="3">BECK_S426</strain>
    </source>
</reference>
<dbReference type="AlphaFoldDB" id="A0A450Y0K3"/>
<evidence type="ECO:0000313" key="2">
    <source>
        <dbReference type="EMBL" id="VFK21884.1"/>
    </source>
</evidence>
<keyword evidence="1" id="KW-0812">Transmembrane</keyword>
<feature type="transmembrane region" description="Helical" evidence="1">
    <location>
        <begin position="40"/>
        <end position="59"/>
    </location>
</feature>
<gene>
    <name evidence="2" type="ORF">BECKLPF1236A_GA0070988_103223</name>
    <name evidence="3" type="ORF">BECKLPF1236C_GA0070990_103253</name>
</gene>
<accession>A0A450Y0K3</accession>
<proteinExistence type="predicted"/>
<name>A0A450Y0K3_9GAMM</name>
<dbReference type="EMBL" id="CAADFM010000322">
    <property type="protein sequence ID" value="VFK21884.1"/>
    <property type="molecule type" value="Genomic_DNA"/>
</dbReference>
<sequence length="83" mass="9303">MKLIGTTIKQAYNIIQARLTLASAGEVDEKIKLAQSFTSIFMAIMISMLIFVFAGYTLLTNKEPEMQRIAMGLIGTIIGYWLR</sequence>
<keyword evidence="1" id="KW-1133">Transmembrane helix</keyword>
<dbReference type="EMBL" id="CAADFP010000325">
    <property type="protein sequence ID" value="VFK35039.1"/>
    <property type="molecule type" value="Genomic_DNA"/>
</dbReference>
<organism evidence="3">
    <name type="scientific">Candidatus Kentrum sp. LPFa</name>
    <dbReference type="NCBI Taxonomy" id="2126335"/>
    <lineage>
        <taxon>Bacteria</taxon>
        <taxon>Pseudomonadati</taxon>
        <taxon>Pseudomonadota</taxon>
        <taxon>Gammaproteobacteria</taxon>
        <taxon>Candidatus Kentrum</taxon>
    </lineage>
</organism>
<protein>
    <submittedName>
        <fullName evidence="3">Uncharacterized protein</fullName>
    </submittedName>
</protein>
<evidence type="ECO:0000313" key="3">
    <source>
        <dbReference type="EMBL" id="VFK35039.1"/>
    </source>
</evidence>
<keyword evidence="1" id="KW-0472">Membrane</keyword>
<evidence type="ECO:0000256" key="1">
    <source>
        <dbReference type="SAM" id="Phobius"/>
    </source>
</evidence>